<dbReference type="Proteomes" id="UP001216595">
    <property type="component" value="Unassembled WGS sequence"/>
</dbReference>
<protein>
    <recommendedName>
        <fullName evidence="1">Glycoside hydrolase family 19 catalytic domain-containing protein</fullName>
    </recommendedName>
</protein>
<dbReference type="EMBL" id="JAQQKW010000005">
    <property type="protein sequence ID" value="MDC7694711.1"/>
    <property type="molecule type" value="Genomic_DNA"/>
</dbReference>
<accession>A0ABT5IEV2</accession>
<comment type="caution">
    <text evidence="2">The sequence shown here is derived from an EMBL/GenBank/DDBJ whole genome shotgun (WGS) entry which is preliminary data.</text>
</comment>
<evidence type="ECO:0000313" key="2">
    <source>
        <dbReference type="EMBL" id="MDC7694711.1"/>
    </source>
</evidence>
<evidence type="ECO:0000313" key="3">
    <source>
        <dbReference type="Proteomes" id="UP001216595"/>
    </source>
</evidence>
<dbReference type="InterPro" id="IPR000726">
    <property type="entry name" value="Glyco_hydro_19_cat"/>
</dbReference>
<evidence type="ECO:0000259" key="1">
    <source>
        <dbReference type="Pfam" id="PF00182"/>
    </source>
</evidence>
<dbReference type="InterPro" id="IPR023346">
    <property type="entry name" value="Lysozyme-like_dom_sf"/>
</dbReference>
<sequence length="199" mass="22011">MPLRFAPTALPALLQSKLARTTGHLAMIDRWNRDHADADPRWLAYMLATAFHETGGTCRPLRETGAASDAAAILILERVFAAGRLPWVKAPYWRRDKAGKSWLGRGLVQITHRTNYARLGQAIGEDLISDPDRALDPEVALNILFTGMIDGLFTGKRLSDYFNPRRSDWTGARAIINGRESAETVAGYAKAFYAALSQV</sequence>
<keyword evidence="3" id="KW-1185">Reference proteome</keyword>
<organism evidence="2 3">
    <name type="scientific">Asticcacaulis currens</name>
    <dbReference type="NCBI Taxonomy" id="2984210"/>
    <lineage>
        <taxon>Bacteria</taxon>
        <taxon>Pseudomonadati</taxon>
        <taxon>Pseudomonadota</taxon>
        <taxon>Alphaproteobacteria</taxon>
        <taxon>Caulobacterales</taxon>
        <taxon>Caulobacteraceae</taxon>
        <taxon>Asticcacaulis</taxon>
    </lineage>
</organism>
<dbReference type="SUPFAM" id="SSF53955">
    <property type="entry name" value="Lysozyme-like"/>
    <property type="match status" value="1"/>
</dbReference>
<dbReference type="Gene3D" id="1.10.530.10">
    <property type="match status" value="1"/>
</dbReference>
<name>A0ABT5IEV2_9CAUL</name>
<gene>
    <name evidence="2" type="ORF">PQU94_10500</name>
</gene>
<dbReference type="RefSeq" id="WP_272741420.1">
    <property type="nucleotide sequence ID" value="NZ_JAQQKW010000005.1"/>
</dbReference>
<dbReference type="Pfam" id="PF00182">
    <property type="entry name" value="Glyco_hydro_19"/>
    <property type="match status" value="1"/>
</dbReference>
<proteinExistence type="predicted"/>
<reference evidence="2 3" key="1">
    <citation type="submission" date="2023-01" db="EMBL/GenBank/DDBJ databases">
        <title>Novel species of the genus Asticcacaulis isolated from rivers.</title>
        <authorList>
            <person name="Lu H."/>
        </authorList>
    </citation>
    <scope>NUCLEOTIDE SEQUENCE [LARGE SCALE GENOMIC DNA]</scope>
    <source>
        <strain evidence="2 3">DXS10W</strain>
    </source>
</reference>
<feature type="domain" description="Glycoside hydrolase family 19 catalytic" evidence="1">
    <location>
        <begin position="88"/>
        <end position="141"/>
    </location>
</feature>